<name>A0A1M4X5L6_9GAMM</name>
<evidence type="ECO:0000313" key="3">
    <source>
        <dbReference type="Proteomes" id="UP000184170"/>
    </source>
</evidence>
<feature type="compositionally biased region" description="Basic and acidic residues" evidence="1">
    <location>
        <begin position="1"/>
        <end position="16"/>
    </location>
</feature>
<protein>
    <submittedName>
        <fullName evidence="2">Uncharacterized protein</fullName>
    </submittedName>
</protein>
<sequence>MKASKAELSRQARAEGRSSFPAHCNKCGKTTEHTAQVKPKCKPCQYARSSKWQRENAQQVQVRRQERRSEDAERYKARVRAQVANRRRVQQQRALEPRRKPPAWRQVPWLHDAHKDLKSQVYAAEWAIDAFTGYVGNEHKVKKAEKTLEELRKIDPFAPAEQRWDVYRTVVVAHAEMRCGEFQQLPEVPNNPSEAKWRAIKEVAKELDPLSDEQLEAMLEEAESLAGGLLSRNDYRRGRPKLGGSHALEQSLMLKNLQIDTERTPDVIVRHPRVNK</sequence>
<feature type="region of interest" description="Disordered" evidence="1">
    <location>
        <begin position="1"/>
        <end position="76"/>
    </location>
</feature>
<feature type="compositionally biased region" description="Basic and acidic residues" evidence="1">
    <location>
        <begin position="63"/>
        <end position="76"/>
    </location>
</feature>
<accession>A0A1M4X5L6</accession>
<reference evidence="3" key="1">
    <citation type="submission" date="2016-11" db="EMBL/GenBank/DDBJ databases">
        <authorList>
            <person name="Varghese N."/>
            <person name="Submissions S."/>
        </authorList>
    </citation>
    <scope>NUCLEOTIDE SEQUENCE [LARGE SCALE GENOMIC DNA]</scope>
    <source>
        <strain evidence="3">CGMCC 1.7063</strain>
    </source>
</reference>
<dbReference type="STRING" id="494016.SAMN04487965_0871"/>
<gene>
    <name evidence="2" type="ORF">SAMN04487965_0871</name>
</gene>
<keyword evidence="3" id="KW-1185">Reference proteome</keyword>
<dbReference type="Proteomes" id="UP000184170">
    <property type="component" value="Unassembled WGS sequence"/>
</dbReference>
<evidence type="ECO:0000256" key="1">
    <source>
        <dbReference type="SAM" id="MobiDB-lite"/>
    </source>
</evidence>
<proteinExistence type="predicted"/>
<evidence type="ECO:0000313" key="2">
    <source>
        <dbReference type="EMBL" id="SHE88804.1"/>
    </source>
</evidence>
<dbReference type="RefSeq" id="WP_073271924.1">
    <property type="nucleotide sequence ID" value="NZ_FQVA01000001.1"/>
</dbReference>
<organism evidence="2 3">
    <name type="scientific">Microbulbifer donghaiensis</name>
    <dbReference type="NCBI Taxonomy" id="494016"/>
    <lineage>
        <taxon>Bacteria</taxon>
        <taxon>Pseudomonadati</taxon>
        <taxon>Pseudomonadota</taxon>
        <taxon>Gammaproteobacteria</taxon>
        <taxon>Cellvibrionales</taxon>
        <taxon>Microbulbiferaceae</taxon>
        <taxon>Microbulbifer</taxon>
    </lineage>
</organism>
<dbReference type="EMBL" id="FQVA01000001">
    <property type="protein sequence ID" value="SHE88804.1"/>
    <property type="molecule type" value="Genomic_DNA"/>
</dbReference>
<dbReference type="AlphaFoldDB" id="A0A1M4X5L6"/>